<evidence type="ECO:0000256" key="2">
    <source>
        <dbReference type="ARBA" id="ARBA00022692"/>
    </source>
</evidence>
<gene>
    <name evidence="8" type="ORF">SAMN05444422_101203</name>
</gene>
<feature type="transmembrane region" description="Helical" evidence="6">
    <location>
        <begin position="112"/>
        <end position="131"/>
    </location>
</feature>
<evidence type="ECO:0000256" key="1">
    <source>
        <dbReference type="ARBA" id="ARBA00004127"/>
    </source>
</evidence>
<dbReference type="EMBL" id="FOKW01000001">
    <property type="protein sequence ID" value="SFB68981.1"/>
    <property type="molecule type" value="Genomic_DNA"/>
</dbReference>
<dbReference type="OrthoDB" id="327281at2157"/>
<evidence type="ECO:0000256" key="3">
    <source>
        <dbReference type="ARBA" id="ARBA00022989"/>
    </source>
</evidence>
<dbReference type="SMART" id="SM00752">
    <property type="entry name" value="HTTM"/>
    <property type="match status" value="1"/>
</dbReference>
<feature type="transmembrane region" description="Helical" evidence="6">
    <location>
        <begin position="364"/>
        <end position="384"/>
    </location>
</feature>
<keyword evidence="2 6" id="KW-0812">Transmembrane</keyword>
<keyword evidence="3 6" id="KW-1133">Transmembrane helix</keyword>
<name>A0A1I1D238_NATHA</name>
<reference evidence="9" key="1">
    <citation type="submission" date="2016-10" db="EMBL/GenBank/DDBJ databases">
        <authorList>
            <person name="Varghese N."/>
            <person name="Submissions S."/>
        </authorList>
    </citation>
    <scope>NUCLEOTIDE SEQUENCE [LARGE SCALE GENOMIC DNA]</scope>
    <source>
        <strain evidence="9">DSM 13078</strain>
    </source>
</reference>
<feature type="region of interest" description="Disordered" evidence="5">
    <location>
        <begin position="163"/>
        <end position="182"/>
    </location>
</feature>
<dbReference type="RefSeq" id="WP_089784587.1">
    <property type="nucleotide sequence ID" value="NZ_FOKW01000001.1"/>
</dbReference>
<feature type="compositionally biased region" description="Basic and acidic residues" evidence="5">
    <location>
        <begin position="163"/>
        <end position="176"/>
    </location>
</feature>
<evidence type="ECO:0000256" key="6">
    <source>
        <dbReference type="SAM" id="Phobius"/>
    </source>
</evidence>
<dbReference type="PANTHER" id="PTHR39535">
    <property type="entry name" value="SPORULATION-DELAYING PROTEIN SDPB"/>
    <property type="match status" value="1"/>
</dbReference>
<evidence type="ECO:0000256" key="5">
    <source>
        <dbReference type="SAM" id="MobiDB-lite"/>
    </source>
</evidence>
<accession>A0A1I1D238</accession>
<keyword evidence="9" id="KW-1185">Reference proteome</keyword>
<dbReference type="InterPro" id="IPR011020">
    <property type="entry name" value="HTTM-like"/>
</dbReference>
<dbReference type="InterPro" id="IPR052964">
    <property type="entry name" value="Sporulation_signal_mat"/>
</dbReference>
<sequence length="514" mass="56543">MIRDRLPLRLPPADAVRAALDRRFGIDARALAAFRIALGLTLLFDALHRSRNLVAFYTDRGVLPRDLHATRSWTADYSLHMLSGEPWAQALLFACTAVLAVAVIVGYRSRFALLLSLVLVVSVQFRNPLVLNGADRLFREMLVLALFLPLGSRWGIDACGRGRESGDTASRDEHSGPDGTDGLVPDTLIATPATAAALVYAVTLFANNASLKHEGDTWMTGEALLYALRQDHMTILVGNHLANYPPLLEVGGYVWFWLLTASPLLLVVAGWARLLYAGVFLATVAGMSVSVAVGLFPALLATLLLSFLPTPVWDGLERGGGAVLERLGVRDGLRRAVRRIDAPPRLRSRLPDSARRTWAELRSVVLGAVLIFVVLWSIGMLGYVDTFEPVDSLDPRDHQWGMFAPDPSTSYGWYTVAAETGEGRKDVLQDAELQSGTPPDASETLPDFRWRRYMNSLSESDERADRFAEYMCSRADAQFDADVERIDVTYTHHPIELEGEASTSEYDIAEASCT</sequence>
<evidence type="ECO:0000313" key="8">
    <source>
        <dbReference type="EMBL" id="SFB68981.1"/>
    </source>
</evidence>
<feature type="domain" description="HTTM-like" evidence="7">
    <location>
        <begin position="23"/>
        <end position="312"/>
    </location>
</feature>
<organism evidence="8 9">
    <name type="scientific">Natronobacterium haloterrestre</name>
    <name type="common">Halobiforma haloterrestris</name>
    <dbReference type="NCBI Taxonomy" id="148448"/>
    <lineage>
        <taxon>Archaea</taxon>
        <taxon>Methanobacteriati</taxon>
        <taxon>Methanobacteriota</taxon>
        <taxon>Stenosarchaea group</taxon>
        <taxon>Halobacteria</taxon>
        <taxon>Halobacteriales</taxon>
        <taxon>Natrialbaceae</taxon>
        <taxon>Natronobacterium</taxon>
    </lineage>
</organism>
<keyword evidence="4 6" id="KW-0472">Membrane</keyword>
<feature type="transmembrane region" description="Helical" evidence="6">
    <location>
        <begin position="253"/>
        <end position="272"/>
    </location>
</feature>
<dbReference type="Proteomes" id="UP000199161">
    <property type="component" value="Unassembled WGS sequence"/>
</dbReference>
<dbReference type="AlphaFoldDB" id="A0A1I1D238"/>
<dbReference type="GO" id="GO:0012505">
    <property type="term" value="C:endomembrane system"/>
    <property type="evidence" value="ECO:0007669"/>
    <property type="project" value="UniProtKB-SubCell"/>
</dbReference>
<feature type="transmembrane region" description="Helical" evidence="6">
    <location>
        <begin position="30"/>
        <end position="47"/>
    </location>
</feature>
<evidence type="ECO:0000313" key="9">
    <source>
        <dbReference type="Proteomes" id="UP000199161"/>
    </source>
</evidence>
<proteinExistence type="predicted"/>
<protein>
    <recommendedName>
        <fullName evidence="7">HTTM-like domain-containing protein</fullName>
    </recommendedName>
</protein>
<comment type="subcellular location">
    <subcellularLocation>
        <location evidence="1">Endomembrane system</location>
        <topology evidence="1">Multi-pass membrane protein</topology>
    </subcellularLocation>
</comment>
<dbReference type="PANTHER" id="PTHR39535:SF2">
    <property type="entry name" value="HTTM DOMAIN-CONTAINING PROTEIN"/>
    <property type="match status" value="1"/>
</dbReference>
<feature type="transmembrane region" description="Helical" evidence="6">
    <location>
        <begin position="278"/>
        <end position="308"/>
    </location>
</feature>
<evidence type="ECO:0000256" key="4">
    <source>
        <dbReference type="ARBA" id="ARBA00023136"/>
    </source>
</evidence>
<feature type="transmembrane region" description="Helical" evidence="6">
    <location>
        <begin position="87"/>
        <end position="105"/>
    </location>
</feature>
<evidence type="ECO:0000259" key="7">
    <source>
        <dbReference type="SMART" id="SM00752"/>
    </source>
</evidence>